<feature type="transmembrane region" description="Helical" evidence="10">
    <location>
        <begin position="407"/>
        <end position="424"/>
    </location>
</feature>
<keyword evidence="7" id="KW-0406">Ion transport</keyword>
<dbReference type="PIRSF" id="PIRSF006603">
    <property type="entry name" value="DinF"/>
    <property type="match status" value="1"/>
</dbReference>
<keyword evidence="3" id="KW-0050">Antiport</keyword>
<dbReference type="GO" id="GO:0042910">
    <property type="term" value="F:xenobiotic transmembrane transporter activity"/>
    <property type="evidence" value="ECO:0007669"/>
    <property type="project" value="InterPro"/>
</dbReference>
<dbReference type="Pfam" id="PF01554">
    <property type="entry name" value="MatE"/>
    <property type="match status" value="2"/>
</dbReference>
<reference evidence="12" key="1">
    <citation type="submission" date="2017-04" db="EMBL/GenBank/DDBJ databases">
        <authorList>
            <person name="Varghese N."/>
            <person name="Submissions S."/>
        </authorList>
    </citation>
    <scope>NUCLEOTIDE SEQUENCE [LARGE SCALE GENOMIC DNA]</scope>
    <source>
        <strain evidence="12">DSM 4125</strain>
    </source>
</reference>
<evidence type="ECO:0000256" key="1">
    <source>
        <dbReference type="ARBA" id="ARBA00004651"/>
    </source>
</evidence>
<dbReference type="EMBL" id="FXAW01000003">
    <property type="protein sequence ID" value="SMG27239.1"/>
    <property type="molecule type" value="Genomic_DNA"/>
</dbReference>
<evidence type="ECO:0000256" key="5">
    <source>
        <dbReference type="ARBA" id="ARBA00022692"/>
    </source>
</evidence>
<feature type="transmembrane region" description="Helical" evidence="10">
    <location>
        <begin position="109"/>
        <end position="130"/>
    </location>
</feature>
<name>A0A1X7JHH3_9BACT</name>
<dbReference type="OrthoDB" id="9776324at2"/>
<dbReference type="NCBIfam" id="TIGR00797">
    <property type="entry name" value="matE"/>
    <property type="match status" value="1"/>
</dbReference>
<evidence type="ECO:0000313" key="11">
    <source>
        <dbReference type="EMBL" id="SMG27239.1"/>
    </source>
</evidence>
<organism evidence="11 12">
    <name type="scientific">Marivirga sericea</name>
    <dbReference type="NCBI Taxonomy" id="1028"/>
    <lineage>
        <taxon>Bacteria</taxon>
        <taxon>Pseudomonadati</taxon>
        <taxon>Bacteroidota</taxon>
        <taxon>Cytophagia</taxon>
        <taxon>Cytophagales</taxon>
        <taxon>Marivirgaceae</taxon>
        <taxon>Marivirga</taxon>
    </lineage>
</organism>
<keyword evidence="4" id="KW-1003">Cell membrane</keyword>
<dbReference type="PANTHER" id="PTHR43298:SF2">
    <property type="entry name" value="FMN_FAD EXPORTER YEEO-RELATED"/>
    <property type="match status" value="1"/>
</dbReference>
<evidence type="ECO:0000256" key="3">
    <source>
        <dbReference type="ARBA" id="ARBA00022449"/>
    </source>
</evidence>
<feature type="transmembrane region" description="Helical" evidence="10">
    <location>
        <begin position="184"/>
        <end position="206"/>
    </location>
</feature>
<comment type="subcellular location">
    <subcellularLocation>
        <location evidence="1">Cell membrane</location>
        <topology evidence="1">Multi-pass membrane protein</topology>
    </subcellularLocation>
</comment>
<dbReference type="PANTHER" id="PTHR43298">
    <property type="entry name" value="MULTIDRUG RESISTANCE PROTEIN NORM-RELATED"/>
    <property type="match status" value="1"/>
</dbReference>
<protein>
    <recommendedName>
        <fullName evidence="9">Multidrug-efflux transporter</fullName>
    </recommendedName>
</protein>
<evidence type="ECO:0000256" key="7">
    <source>
        <dbReference type="ARBA" id="ARBA00023065"/>
    </source>
</evidence>
<evidence type="ECO:0000256" key="9">
    <source>
        <dbReference type="ARBA" id="ARBA00031636"/>
    </source>
</evidence>
<feature type="transmembrane region" description="Helical" evidence="10">
    <location>
        <begin position="436"/>
        <end position="455"/>
    </location>
</feature>
<keyword evidence="12" id="KW-1185">Reference proteome</keyword>
<feature type="transmembrane region" description="Helical" evidence="10">
    <location>
        <begin position="150"/>
        <end position="172"/>
    </location>
</feature>
<evidence type="ECO:0000256" key="10">
    <source>
        <dbReference type="SAM" id="Phobius"/>
    </source>
</evidence>
<dbReference type="Proteomes" id="UP000193804">
    <property type="component" value="Unassembled WGS sequence"/>
</dbReference>
<feature type="transmembrane region" description="Helical" evidence="10">
    <location>
        <begin position="226"/>
        <end position="244"/>
    </location>
</feature>
<feature type="transmembrane region" description="Helical" evidence="10">
    <location>
        <begin position="32"/>
        <end position="57"/>
    </location>
</feature>
<keyword evidence="2" id="KW-0813">Transport</keyword>
<evidence type="ECO:0000256" key="6">
    <source>
        <dbReference type="ARBA" id="ARBA00022989"/>
    </source>
</evidence>
<dbReference type="STRING" id="1028.SAMN05661096_01588"/>
<accession>A0A1X7JHH3</accession>
<gene>
    <name evidence="11" type="ORF">SAMN05661096_01588</name>
</gene>
<feature type="transmembrane region" description="Helical" evidence="10">
    <location>
        <begin position="295"/>
        <end position="318"/>
    </location>
</feature>
<keyword evidence="6 10" id="KW-1133">Transmembrane helix</keyword>
<feature type="transmembrane region" description="Helical" evidence="10">
    <location>
        <begin position="338"/>
        <end position="356"/>
    </location>
</feature>
<evidence type="ECO:0000256" key="8">
    <source>
        <dbReference type="ARBA" id="ARBA00023136"/>
    </source>
</evidence>
<feature type="transmembrane region" description="Helical" evidence="10">
    <location>
        <begin position="376"/>
        <end position="395"/>
    </location>
</feature>
<dbReference type="AlphaFoldDB" id="A0A1X7JHH3"/>
<dbReference type="InterPro" id="IPR048279">
    <property type="entry name" value="MdtK-like"/>
</dbReference>
<keyword evidence="5 10" id="KW-0812">Transmembrane</keyword>
<feature type="transmembrane region" description="Helical" evidence="10">
    <location>
        <begin position="265"/>
        <end position="283"/>
    </location>
</feature>
<dbReference type="GO" id="GO:0006811">
    <property type="term" value="P:monoatomic ion transport"/>
    <property type="evidence" value="ECO:0007669"/>
    <property type="project" value="UniProtKB-KW"/>
</dbReference>
<evidence type="ECO:0000256" key="2">
    <source>
        <dbReference type="ARBA" id="ARBA00022448"/>
    </source>
</evidence>
<proteinExistence type="predicted"/>
<keyword evidence="8 10" id="KW-0472">Membrane</keyword>
<dbReference type="GO" id="GO:0015297">
    <property type="term" value="F:antiporter activity"/>
    <property type="evidence" value="ECO:0007669"/>
    <property type="project" value="UniProtKB-KW"/>
</dbReference>
<dbReference type="GO" id="GO:0005886">
    <property type="term" value="C:plasma membrane"/>
    <property type="evidence" value="ECO:0007669"/>
    <property type="project" value="UniProtKB-SubCell"/>
</dbReference>
<evidence type="ECO:0000313" key="12">
    <source>
        <dbReference type="Proteomes" id="UP000193804"/>
    </source>
</evidence>
<dbReference type="CDD" id="cd13139">
    <property type="entry name" value="MATE_like_14"/>
    <property type="match status" value="1"/>
</dbReference>
<dbReference type="InterPro" id="IPR002528">
    <property type="entry name" value="MATE_fam"/>
</dbReference>
<dbReference type="RefSeq" id="WP_085516531.1">
    <property type="nucleotide sequence ID" value="NZ_FXAW01000003.1"/>
</dbReference>
<dbReference type="InterPro" id="IPR050222">
    <property type="entry name" value="MATE_MdtK"/>
</dbReference>
<evidence type="ECO:0000256" key="4">
    <source>
        <dbReference type="ARBA" id="ARBA00022475"/>
    </source>
</evidence>
<sequence length="465" mass="50901">MLQRIRKYVLFLQYAIKGTNEDLTNIKISRAIILLSIPMVLEMVMESLFAVVDVFFVAQVSTNAVATVGLTESVITIVYSLGIGLSMAATAMIARRIGEKKKKEASHTAVQAILLTLAVSLILSVAGFIYGEDVLRLMGGEEELIVEGRWYTKILFASNGTIMLLFLINGIFRGAGNAAIAMRALWISNILNMLLDPLFIFGWGLIPAMGVTGAAVATAIGRSVGVVYQLYHLLKGTGVITVSFQHIKPDLSILKRIVKIASGGVGQFLIESASWIFLVRIISNFGSEVLAGYTIALRIIIFTILPSFGISNAAATLVGQNLGAKLPDRAEKSVWLAARYNMIFLFSVSLIFYIFSHEIVGIFTDVDAVKNEAVKAVRYICFGYIFFAYGMVLSHSFNGAGDTKTPTIINFVSFWLFQIPLAYFMANNLGLGSDGVYLGIVFAFSLLAIISIIWFKRGKWKLTEV</sequence>